<organism evidence="1 2">
    <name type="scientific">Nyssa sinensis</name>
    <dbReference type="NCBI Taxonomy" id="561372"/>
    <lineage>
        <taxon>Eukaryota</taxon>
        <taxon>Viridiplantae</taxon>
        <taxon>Streptophyta</taxon>
        <taxon>Embryophyta</taxon>
        <taxon>Tracheophyta</taxon>
        <taxon>Spermatophyta</taxon>
        <taxon>Magnoliopsida</taxon>
        <taxon>eudicotyledons</taxon>
        <taxon>Gunneridae</taxon>
        <taxon>Pentapetalae</taxon>
        <taxon>asterids</taxon>
        <taxon>Cornales</taxon>
        <taxon>Nyssaceae</taxon>
        <taxon>Nyssa</taxon>
    </lineage>
</organism>
<dbReference type="Proteomes" id="UP000325577">
    <property type="component" value="Linkage Group LG6"/>
</dbReference>
<sequence length="139" mass="15781">MGRKYQNISHPPSLSRASLSVLSFHNPGKRKVTFVENSDPFCDHNGGLECIFPEWIRGRNQQQRRRLPRGMVHRDRERGIKSILESRSFGFTANGSMANGFRHWKKRGYLAPESSSKAAFGEDHASFGGMGMVFLQKIN</sequence>
<name>A0A5J4ZQ56_9ASTE</name>
<proteinExistence type="predicted"/>
<evidence type="ECO:0000313" key="2">
    <source>
        <dbReference type="Proteomes" id="UP000325577"/>
    </source>
</evidence>
<protein>
    <submittedName>
        <fullName evidence="1">Uncharacterized protein</fullName>
    </submittedName>
</protein>
<accession>A0A5J4ZQ56</accession>
<reference evidence="1 2" key="1">
    <citation type="submission" date="2019-09" db="EMBL/GenBank/DDBJ databases">
        <title>A chromosome-level genome assembly of the Chinese tupelo Nyssa sinensis.</title>
        <authorList>
            <person name="Yang X."/>
            <person name="Kang M."/>
            <person name="Yang Y."/>
            <person name="Xiong H."/>
            <person name="Wang M."/>
            <person name="Zhang Z."/>
            <person name="Wang Z."/>
            <person name="Wu H."/>
            <person name="Ma T."/>
            <person name="Liu J."/>
            <person name="Xi Z."/>
        </authorList>
    </citation>
    <scope>NUCLEOTIDE SEQUENCE [LARGE SCALE GENOMIC DNA]</scope>
    <source>
        <strain evidence="1">J267</strain>
        <tissue evidence="1">Leaf</tissue>
    </source>
</reference>
<dbReference type="AlphaFoldDB" id="A0A5J4ZQ56"/>
<evidence type="ECO:0000313" key="1">
    <source>
        <dbReference type="EMBL" id="KAA8519191.1"/>
    </source>
</evidence>
<gene>
    <name evidence="1" type="ORF">F0562_013447</name>
</gene>
<keyword evidence="2" id="KW-1185">Reference proteome</keyword>
<dbReference type="EMBL" id="CM018049">
    <property type="protein sequence ID" value="KAA8519191.1"/>
    <property type="molecule type" value="Genomic_DNA"/>
</dbReference>